<evidence type="ECO:0000313" key="3">
    <source>
        <dbReference type="EMBL" id="KMZ73637.1"/>
    </source>
</evidence>
<proteinExistence type="inferred from homology"/>
<gene>
    <name evidence="3" type="ORF">ZOSMA_145G00300</name>
</gene>
<feature type="compositionally biased region" description="Polar residues" evidence="2">
    <location>
        <begin position="509"/>
        <end position="527"/>
    </location>
</feature>
<evidence type="ECO:0008006" key="5">
    <source>
        <dbReference type="Google" id="ProtNLM"/>
    </source>
</evidence>
<dbReference type="OrthoDB" id="29853at2759"/>
<evidence type="ECO:0000313" key="4">
    <source>
        <dbReference type="Proteomes" id="UP000036987"/>
    </source>
</evidence>
<dbReference type="AlphaFoldDB" id="A0A0K9PZJ3"/>
<dbReference type="Proteomes" id="UP000036987">
    <property type="component" value="Unassembled WGS sequence"/>
</dbReference>
<comment type="similarity">
    <text evidence="1">Belongs to the IST1 family.</text>
</comment>
<evidence type="ECO:0000256" key="2">
    <source>
        <dbReference type="SAM" id="MobiDB-lite"/>
    </source>
</evidence>
<feature type="region of interest" description="Disordered" evidence="2">
    <location>
        <begin position="723"/>
        <end position="759"/>
    </location>
</feature>
<dbReference type="InterPro" id="IPR005061">
    <property type="entry name" value="Ist1"/>
</dbReference>
<feature type="compositionally biased region" description="Polar residues" evidence="2">
    <location>
        <begin position="742"/>
        <end position="759"/>
    </location>
</feature>
<dbReference type="GO" id="GO:0008104">
    <property type="term" value="P:intracellular protein localization"/>
    <property type="evidence" value="ECO:0000318"/>
    <property type="project" value="GO_Central"/>
</dbReference>
<name>A0A0K9PZJ3_ZOSMR</name>
<organism evidence="3 4">
    <name type="scientific">Zostera marina</name>
    <name type="common">Eelgrass</name>
    <dbReference type="NCBI Taxonomy" id="29655"/>
    <lineage>
        <taxon>Eukaryota</taxon>
        <taxon>Viridiplantae</taxon>
        <taxon>Streptophyta</taxon>
        <taxon>Embryophyta</taxon>
        <taxon>Tracheophyta</taxon>
        <taxon>Spermatophyta</taxon>
        <taxon>Magnoliopsida</taxon>
        <taxon>Liliopsida</taxon>
        <taxon>Zosteraceae</taxon>
        <taxon>Zostera</taxon>
    </lineage>
</organism>
<sequence>MGFRKLFQKGFKSDSCKFALRLVVTRINVLKNMKENQIKQTKKEIARCLENGEDQTAMKMVENFITEEKIMYAYKEIEINCRLILDGFNTINSQKDCPTNLKEAVTGVVFASTKIEEIPELMEIRKHFELKYGKKFVNSLLEVIPISSMVGDLTEIPSNTEIKVKALTSIAAEHAIRWDSKLFEEYFKQQNENLKDGTATFGRSHETVAITSTKIVNPITAPTNNDDEASTSKMLNHGKSYDDNSVFKEKHLKYRKSMMSDHDDVEDMADVKGINLSSGKNNLEFLNHMRNKNSRFISDSTDNKEEEYQKCLELDSGSELVVKDAISQKKKDNIDQEKKDKINYQNLELEKKNFNESVMSSTSLSSYNICMSNGPDQEINAMDHPVSFNPGAHYTNTSESMQFVAQSNYDDMNSYQEIYDINHDSSNNAIHNNLHPQVDSMISISGNDLSNAPSKIKPSQILEKELTSVAADHIIRWYSKSSKKHFKQHNGNLMDEIASSGVSREMVAESSNSQFYSNNSANHELTGSSDSHSSSESGQLRITPRLKSEEQNIHQLMLVFKDASEAAEIAAEIFAQAAAKAADKISDMARTAAKIVELAPMENAETSSIMEDSRKICNDDPSLMANSDGINLNSGINSLEYLDQRRNPNPTDIKEEYQNSLKLNSSSKLDVNDVKIPNNKGKINEEEKGVIIDQSLNLTWEDIAFSQKETVDDVDDKESINENFKKSISSDDGDGISNSNGLNQEINIVNHPTDSNSETLSVKSFESKEVVSQSDYNDTNIRQEISNQHPDTPGQTNSVQACKNSSNTSKRFTRNYNSFIKELRRKWMESNSST</sequence>
<dbReference type="Gene3D" id="1.20.1260.60">
    <property type="entry name" value="Vacuolar protein sorting-associated protein Ist1"/>
    <property type="match status" value="1"/>
</dbReference>
<feature type="compositionally biased region" description="Low complexity" evidence="2">
    <location>
        <begin position="528"/>
        <end position="537"/>
    </location>
</feature>
<dbReference type="GO" id="GO:0015031">
    <property type="term" value="P:protein transport"/>
    <property type="evidence" value="ECO:0007669"/>
    <property type="project" value="InterPro"/>
</dbReference>
<evidence type="ECO:0000256" key="1">
    <source>
        <dbReference type="ARBA" id="ARBA00005536"/>
    </source>
</evidence>
<dbReference type="Pfam" id="PF03398">
    <property type="entry name" value="Ist1"/>
    <property type="match status" value="1"/>
</dbReference>
<dbReference type="STRING" id="29655.A0A0K9PZJ3"/>
<keyword evidence="4" id="KW-1185">Reference proteome</keyword>
<protein>
    <recommendedName>
        <fullName evidence="5">IST1-like protein</fullName>
    </recommendedName>
</protein>
<comment type="caution">
    <text evidence="3">The sequence shown here is derived from an EMBL/GenBank/DDBJ whole genome shotgun (WGS) entry which is preliminary data.</text>
</comment>
<feature type="region of interest" description="Disordered" evidence="2">
    <location>
        <begin position="784"/>
        <end position="810"/>
    </location>
</feature>
<accession>A0A0K9PZJ3</accession>
<reference evidence="4" key="1">
    <citation type="journal article" date="2016" name="Nature">
        <title>The genome of the seagrass Zostera marina reveals angiosperm adaptation to the sea.</title>
        <authorList>
            <person name="Olsen J.L."/>
            <person name="Rouze P."/>
            <person name="Verhelst B."/>
            <person name="Lin Y.-C."/>
            <person name="Bayer T."/>
            <person name="Collen J."/>
            <person name="Dattolo E."/>
            <person name="De Paoli E."/>
            <person name="Dittami S."/>
            <person name="Maumus F."/>
            <person name="Michel G."/>
            <person name="Kersting A."/>
            <person name="Lauritano C."/>
            <person name="Lohaus R."/>
            <person name="Toepel M."/>
            <person name="Tonon T."/>
            <person name="Vanneste K."/>
            <person name="Amirebrahimi M."/>
            <person name="Brakel J."/>
            <person name="Bostroem C."/>
            <person name="Chovatia M."/>
            <person name="Grimwood J."/>
            <person name="Jenkins J.W."/>
            <person name="Jueterbock A."/>
            <person name="Mraz A."/>
            <person name="Stam W.T."/>
            <person name="Tice H."/>
            <person name="Bornberg-Bauer E."/>
            <person name="Green P.J."/>
            <person name="Pearson G.A."/>
            <person name="Procaccini G."/>
            <person name="Duarte C.M."/>
            <person name="Schmutz J."/>
            <person name="Reusch T.B.H."/>
            <person name="Van de Peer Y."/>
        </authorList>
    </citation>
    <scope>NUCLEOTIDE SEQUENCE [LARGE SCALE GENOMIC DNA]</scope>
    <source>
        <strain evidence="4">cv. Finnish</strain>
    </source>
</reference>
<feature type="region of interest" description="Disordered" evidence="2">
    <location>
        <begin position="509"/>
        <end position="540"/>
    </location>
</feature>
<dbReference type="PANTHER" id="PTHR12161">
    <property type="entry name" value="IST1 FAMILY MEMBER"/>
    <property type="match status" value="1"/>
</dbReference>
<dbReference type="EMBL" id="LFYR01000562">
    <property type="protein sequence ID" value="KMZ73637.1"/>
    <property type="molecule type" value="Genomic_DNA"/>
</dbReference>
<dbReference type="InterPro" id="IPR042277">
    <property type="entry name" value="IST1-like"/>
</dbReference>
<dbReference type="PANTHER" id="PTHR12161:SF13">
    <property type="entry name" value="REGULATOR OF VPS4 ACTIVITY IN THE MVB PATHWAY PROTEIN"/>
    <property type="match status" value="1"/>
</dbReference>